<dbReference type="AlphaFoldDB" id="A0A0A9CNC5"/>
<protein>
    <submittedName>
        <fullName evidence="1">Uncharacterized protein</fullName>
    </submittedName>
</protein>
<reference evidence="1" key="1">
    <citation type="submission" date="2014-09" db="EMBL/GenBank/DDBJ databases">
        <authorList>
            <person name="Magalhaes I.L.F."/>
            <person name="Oliveira U."/>
            <person name="Santos F.R."/>
            <person name="Vidigal T.H.D.A."/>
            <person name="Brescovit A.D."/>
            <person name="Santos A.J."/>
        </authorList>
    </citation>
    <scope>NUCLEOTIDE SEQUENCE</scope>
    <source>
        <tissue evidence="1">Shoot tissue taken approximately 20 cm above the soil surface</tissue>
    </source>
</reference>
<accession>A0A0A9CNC5</accession>
<reference evidence="1" key="2">
    <citation type="journal article" date="2015" name="Data Brief">
        <title>Shoot transcriptome of the giant reed, Arundo donax.</title>
        <authorList>
            <person name="Barrero R.A."/>
            <person name="Guerrero F.D."/>
            <person name="Moolhuijzen P."/>
            <person name="Goolsby J.A."/>
            <person name="Tidwell J."/>
            <person name="Bellgard S.E."/>
            <person name="Bellgard M.I."/>
        </authorList>
    </citation>
    <scope>NUCLEOTIDE SEQUENCE</scope>
    <source>
        <tissue evidence="1">Shoot tissue taken approximately 20 cm above the soil surface</tissue>
    </source>
</reference>
<name>A0A0A9CNC5_ARUDO</name>
<organism evidence="1">
    <name type="scientific">Arundo donax</name>
    <name type="common">Giant reed</name>
    <name type="synonym">Donax arundinaceus</name>
    <dbReference type="NCBI Taxonomy" id="35708"/>
    <lineage>
        <taxon>Eukaryota</taxon>
        <taxon>Viridiplantae</taxon>
        <taxon>Streptophyta</taxon>
        <taxon>Embryophyta</taxon>
        <taxon>Tracheophyta</taxon>
        <taxon>Spermatophyta</taxon>
        <taxon>Magnoliopsida</taxon>
        <taxon>Liliopsida</taxon>
        <taxon>Poales</taxon>
        <taxon>Poaceae</taxon>
        <taxon>PACMAD clade</taxon>
        <taxon>Arundinoideae</taxon>
        <taxon>Arundineae</taxon>
        <taxon>Arundo</taxon>
    </lineage>
</organism>
<dbReference type="EMBL" id="GBRH01221947">
    <property type="protein sequence ID" value="JAD75948.1"/>
    <property type="molecule type" value="Transcribed_RNA"/>
</dbReference>
<proteinExistence type="predicted"/>
<evidence type="ECO:0000313" key="1">
    <source>
        <dbReference type="EMBL" id="JAD75948.1"/>
    </source>
</evidence>
<sequence length="86" mass="10167">MDKGHPNYLFLHLSYHFILPSYLFHCSFNNLSRHLFFCFSMPCCLFSRVCMLQGGKRRNESFHAYCGGEKLSHGGNHPRDVPWRRD</sequence>